<dbReference type="AlphaFoldDB" id="A0A8H6VVR1"/>
<feature type="compositionally biased region" description="Polar residues" evidence="1">
    <location>
        <begin position="29"/>
        <end position="40"/>
    </location>
</feature>
<proteinExistence type="predicted"/>
<evidence type="ECO:0000313" key="3">
    <source>
        <dbReference type="Proteomes" id="UP000636479"/>
    </source>
</evidence>
<protein>
    <submittedName>
        <fullName evidence="2">Uncharacterized protein</fullName>
    </submittedName>
</protein>
<feature type="region of interest" description="Disordered" evidence="1">
    <location>
        <begin position="1"/>
        <end position="40"/>
    </location>
</feature>
<evidence type="ECO:0000256" key="1">
    <source>
        <dbReference type="SAM" id="MobiDB-lite"/>
    </source>
</evidence>
<gene>
    <name evidence="2" type="ORF">MIND_01148600</name>
</gene>
<evidence type="ECO:0000313" key="2">
    <source>
        <dbReference type="EMBL" id="KAF7293686.1"/>
    </source>
</evidence>
<keyword evidence="3" id="KW-1185">Reference proteome</keyword>
<name>A0A8H6VVR1_9AGAR</name>
<dbReference type="GeneID" id="59350533"/>
<dbReference type="Gene3D" id="3.10.590.10">
    <property type="entry name" value="ph1033 like domains"/>
    <property type="match status" value="1"/>
</dbReference>
<comment type="caution">
    <text evidence="2">The sequence shown here is derived from an EMBL/GenBank/DDBJ whole genome shotgun (WGS) entry which is preliminary data.</text>
</comment>
<accession>A0A8H6VVR1</accession>
<dbReference type="RefSeq" id="XP_037215849.1">
    <property type="nucleotide sequence ID" value="XM_037368017.1"/>
</dbReference>
<dbReference type="Proteomes" id="UP000636479">
    <property type="component" value="Unassembled WGS sequence"/>
</dbReference>
<reference evidence="2" key="1">
    <citation type="submission" date="2020-05" db="EMBL/GenBank/DDBJ databases">
        <title>Mycena genomes resolve the evolution of fungal bioluminescence.</title>
        <authorList>
            <person name="Tsai I.J."/>
        </authorList>
    </citation>
    <scope>NUCLEOTIDE SEQUENCE</scope>
    <source>
        <strain evidence="2">171206Taipei</strain>
    </source>
</reference>
<dbReference type="EMBL" id="JACAZF010000010">
    <property type="protein sequence ID" value="KAF7293686.1"/>
    <property type="molecule type" value="Genomic_DNA"/>
</dbReference>
<organism evidence="2 3">
    <name type="scientific">Mycena indigotica</name>
    <dbReference type="NCBI Taxonomy" id="2126181"/>
    <lineage>
        <taxon>Eukaryota</taxon>
        <taxon>Fungi</taxon>
        <taxon>Dikarya</taxon>
        <taxon>Basidiomycota</taxon>
        <taxon>Agaricomycotina</taxon>
        <taxon>Agaricomycetes</taxon>
        <taxon>Agaricomycetidae</taxon>
        <taxon>Agaricales</taxon>
        <taxon>Marasmiineae</taxon>
        <taxon>Mycenaceae</taxon>
        <taxon>Mycena</taxon>
    </lineage>
</organism>
<sequence length="288" mass="31694">MSVGASNPPHGAQLASSSPASDQPGVARTNGTPTQEQSINASSKAARYFIFTTWTIEHLHASRLTGKWRFPDGDGSEPAVPGGMLQPADALRAARLRNMLAWALDVGIEVFAIFLDQNSRELYGYAQITGMNPRSFLASGAVTQACSHVHGLRTTTQEVTRRIENPSANGPSHAPELNLYTETLDSEQRPKMRELMSFDPDHLLAIVPRSDLRSASPTDRVEEPAWSSITLTLDLEWITTQRMPLREVVYLHNLGWPADPFAMRIAGNSSRALSVQRFWRHGLAIALL</sequence>